<protein>
    <submittedName>
        <fullName evidence="1">Uncharacterized protein</fullName>
    </submittedName>
</protein>
<proteinExistence type="predicted"/>
<sequence length="49" mass="5726">MSIKLNTREKVKTRDPDIFSILTNQQYRIPNKLPDSDYGGFKISILLEK</sequence>
<organism evidence="1">
    <name type="scientific">marine metagenome</name>
    <dbReference type="NCBI Taxonomy" id="408172"/>
    <lineage>
        <taxon>unclassified sequences</taxon>
        <taxon>metagenomes</taxon>
        <taxon>ecological metagenomes</taxon>
    </lineage>
</organism>
<name>A0A383BLE9_9ZZZZ</name>
<evidence type="ECO:0000313" key="1">
    <source>
        <dbReference type="EMBL" id="SVE21026.1"/>
    </source>
</evidence>
<reference evidence="1" key="1">
    <citation type="submission" date="2018-05" db="EMBL/GenBank/DDBJ databases">
        <authorList>
            <person name="Lanie J.A."/>
            <person name="Ng W.-L."/>
            <person name="Kazmierczak K.M."/>
            <person name="Andrzejewski T.M."/>
            <person name="Davidsen T.M."/>
            <person name="Wayne K.J."/>
            <person name="Tettelin H."/>
            <person name="Glass J.I."/>
            <person name="Rusch D."/>
            <person name="Podicherti R."/>
            <person name="Tsui H.-C.T."/>
            <person name="Winkler M.E."/>
        </authorList>
    </citation>
    <scope>NUCLEOTIDE SEQUENCE</scope>
</reference>
<gene>
    <name evidence="1" type="ORF">METZ01_LOCUS473880</name>
</gene>
<accession>A0A383BLE9</accession>
<dbReference type="EMBL" id="UINC01201610">
    <property type="protein sequence ID" value="SVE21026.1"/>
    <property type="molecule type" value="Genomic_DNA"/>
</dbReference>
<dbReference type="AlphaFoldDB" id="A0A383BLE9"/>